<keyword evidence="3" id="KW-0949">S-adenosyl-L-methionine</keyword>
<evidence type="ECO:0000313" key="4">
    <source>
        <dbReference type="EMBL" id="SNX68680.1"/>
    </source>
</evidence>
<dbReference type="InterPro" id="IPR029063">
    <property type="entry name" value="SAM-dependent_MTases_sf"/>
</dbReference>
<evidence type="ECO:0000256" key="3">
    <source>
        <dbReference type="ARBA" id="ARBA00022691"/>
    </source>
</evidence>
<sequence>MNIFSKWEAVDNYFVEKLIPHDDVLDSVLRANAEAGLPAIDVSPTQGKLLHLLAKIQGAKTILEIGTLGGYSTIWLARALPGDGRLITLEYEPKHAKVAQTNLEKAGMAHKVQILVGPALDSLPRLSSMGFDTFDLIFIDADKPNNPNYLKWSLELSRAGTLIIGDNVVRDGEVVNESSQNASVLGTRQFFDLLANEPRIQATAIQTVGSKGYDGFALGVVVKK</sequence>
<dbReference type="PANTHER" id="PTHR10509">
    <property type="entry name" value="O-METHYLTRANSFERASE-RELATED"/>
    <property type="match status" value="1"/>
</dbReference>
<dbReference type="CDD" id="cd02440">
    <property type="entry name" value="AdoMet_MTases"/>
    <property type="match status" value="1"/>
</dbReference>
<organism evidence="4 5">
    <name type="scientific">Bacillus oleivorans</name>
    <dbReference type="NCBI Taxonomy" id="1448271"/>
    <lineage>
        <taxon>Bacteria</taxon>
        <taxon>Bacillati</taxon>
        <taxon>Bacillota</taxon>
        <taxon>Bacilli</taxon>
        <taxon>Bacillales</taxon>
        <taxon>Bacillaceae</taxon>
        <taxon>Bacillus</taxon>
    </lineage>
</organism>
<dbReference type="PANTHER" id="PTHR10509:SF14">
    <property type="entry name" value="CAFFEOYL-COA O-METHYLTRANSFERASE 3-RELATED"/>
    <property type="match status" value="1"/>
</dbReference>
<dbReference type="RefSeq" id="WP_097157812.1">
    <property type="nucleotide sequence ID" value="NZ_JBEPMQ010000001.1"/>
</dbReference>
<evidence type="ECO:0000256" key="2">
    <source>
        <dbReference type="ARBA" id="ARBA00022679"/>
    </source>
</evidence>
<gene>
    <name evidence="4" type="ORF">SAMN05877753_102656</name>
</gene>
<dbReference type="InterPro" id="IPR050362">
    <property type="entry name" value="Cation-dep_OMT"/>
</dbReference>
<evidence type="ECO:0000256" key="1">
    <source>
        <dbReference type="ARBA" id="ARBA00022603"/>
    </source>
</evidence>
<protein>
    <submittedName>
        <fullName evidence="4">Predicted O-methyltransferase YrrM</fullName>
    </submittedName>
</protein>
<keyword evidence="2 4" id="KW-0808">Transferase</keyword>
<dbReference type="GO" id="GO:0032259">
    <property type="term" value="P:methylation"/>
    <property type="evidence" value="ECO:0007669"/>
    <property type="project" value="UniProtKB-KW"/>
</dbReference>
<dbReference type="SUPFAM" id="SSF53335">
    <property type="entry name" value="S-adenosyl-L-methionine-dependent methyltransferases"/>
    <property type="match status" value="1"/>
</dbReference>
<dbReference type="EMBL" id="OAOP01000002">
    <property type="protein sequence ID" value="SNX68680.1"/>
    <property type="molecule type" value="Genomic_DNA"/>
</dbReference>
<dbReference type="Pfam" id="PF01596">
    <property type="entry name" value="Methyltransf_3"/>
    <property type="match status" value="1"/>
</dbReference>
<name>A0A285CM85_9BACI</name>
<dbReference type="PROSITE" id="PS51682">
    <property type="entry name" value="SAM_OMT_I"/>
    <property type="match status" value="1"/>
</dbReference>
<keyword evidence="5" id="KW-1185">Reference proteome</keyword>
<dbReference type="AlphaFoldDB" id="A0A285CM85"/>
<accession>A0A285CM85</accession>
<keyword evidence="1 4" id="KW-0489">Methyltransferase</keyword>
<evidence type="ECO:0000313" key="5">
    <source>
        <dbReference type="Proteomes" id="UP000219546"/>
    </source>
</evidence>
<dbReference type="Gene3D" id="3.40.50.150">
    <property type="entry name" value="Vaccinia Virus protein VP39"/>
    <property type="match status" value="1"/>
</dbReference>
<dbReference type="GO" id="GO:0008171">
    <property type="term" value="F:O-methyltransferase activity"/>
    <property type="evidence" value="ECO:0007669"/>
    <property type="project" value="InterPro"/>
</dbReference>
<proteinExistence type="predicted"/>
<dbReference type="OrthoDB" id="9799672at2"/>
<reference evidence="4 5" key="1">
    <citation type="submission" date="2017-08" db="EMBL/GenBank/DDBJ databases">
        <authorList>
            <person name="de Groot N.N."/>
        </authorList>
    </citation>
    <scope>NUCLEOTIDE SEQUENCE [LARGE SCALE GENOMIC DNA]</scope>
    <source>
        <strain evidence="4 5">JC228</strain>
    </source>
</reference>
<dbReference type="InterPro" id="IPR002935">
    <property type="entry name" value="SAM_O-MeTrfase"/>
</dbReference>
<dbReference type="GO" id="GO:0008757">
    <property type="term" value="F:S-adenosylmethionine-dependent methyltransferase activity"/>
    <property type="evidence" value="ECO:0007669"/>
    <property type="project" value="TreeGrafter"/>
</dbReference>
<dbReference type="Proteomes" id="UP000219546">
    <property type="component" value="Unassembled WGS sequence"/>
</dbReference>